<evidence type="ECO:0000256" key="1">
    <source>
        <dbReference type="SAM" id="MobiDB-lite"/>
    </source>
</evidence>
<proteinExistence type="predicted"/>
<protein>
    <submittedName>
        <fullName evidence="2">Uncharacterized protein</fullName>
    </submittedName>
</protein>
<dbReference type="RefSeq" id="WP_185383817.1">
    <property type="nucleotide sequence ID" value="NZ_JAARRG010000006.1"/>
</dbReference>
<evidence type="ECO:0000313" key="3">
    <source>
        <dbReference type="Proteomes" id="UP000523362"/>
    </source>
</evidence>
<dbReference type="Proteomes" id="UP000523362">
    <property type="component" value="Unassembled WGS sequence"/>
</dbReference>
<sequence>MKMTRTKRLWLILLILVMWALGLYFNSIDAEKKSSHKHDATKTVTKSQTTTTADNGTVTKQTITNDDTEEEEEVELSYYDTIEDAVKGSIFAMDEEDEEEGASYFNKKVIKEKVLFLESETDALLFFIGNQLEGKDYSDALVVYKFKVKQEGNQTKYSTPTNATQVAAGSEKRGYERRGSKYEIQTCLNLYNAYQSFNLYPETTELQWGMSYDKNAPNLTINGEHPTKVIPIEMDGDECYFWYYEDLKYDSSKKAKISFKKTDA</sequence>
<gene>
    <name evidence="2" type="ORF">HB897_09555</name>
</gene>
<feature type="region of interest" description="Disordered" evidence="1">
    <location>
        <begin position="36"/>
        <end position="70"/>
    </location>
</feature>
<reference evidence="2 3" key="1">
    <citation type="submission" date="2020-03" db="EMBL/GenBank/DDBJ databases">
        <title>Soil Listeria distribution.</title>
        <authorList>
            <person name="Liao J."/>
            <person name="Wiedmann M."/>
        </authorList>
    </citation>
    <scope>NUCLEOTIDE SEQUENCE [LARGE SCALE GENOMIC DNA]</scope>
    <source>
        <strain evidence="2 3">FSL L7-1560</strain>
    </source>
</reference>
<organism evidence="2 3">
    <name type="scientific">Listeria seeligeri</name>
    <dbReference type="NCBI Taxonomy" id="1640"/>
    <lineage>
        <taxon>Bacteria</taxon>
        <taxon>Bacillati</taxon>
        <taxon>Bacillota</taxon>
        <taxon>Bacilli</taxon>
        <taxon>Bacillales</taxon>
        <taxon>Listeriaceae</taxon>
        <taxon>Listeria</taxon>
    </lineage>
</organism>
<feature type="compositionally biased region" description="Low complexity" evidence="1">
    <location>
        <begin position="42"/>
        <end position="52"/>
    </location>
</feature>
<comment type="caution">
    <text evidence="2">The sequence shown here is derived from an EMBL/GenBank/DDBJ whole genome shotgun (WGS) entry which is preliminary data.</text>
</comment>
<feature type="compositionally biased region" description="Polar residues" evidence="1">
    <location>
        <begin position="53"/>
        <end position="65"/>
    </location>
</feature>
<name>A0A7X0X2T9_LISSE</name>
<dbReference type="EMBL" id="JAARRG010000006">
    <property type="protein sequence ID" value="MBC1486472.1"/>
    <property type="molecule type" value="Genomic_DNA"/>
</dbReference>
<dbReference type="AlphaFoldDB" id="A0A7X0X2T9"/>
<evidence type="ECO:0000313" key="2">
    <source>
        <dbReference type="EMBL" id="MBC1486472.1"/>
    </source>
</evidence>
<accession>A0A7X0X2T9</accession>